<accession>B8J5R9</accession>
<dbReference type="PANTHER" id="PTHR42951">
    <property type="entry name" value="METALLO-BETA-LACTAMASE DOMAIN-CONTAINING"/>
    <property type="match status" value="1"/>
</dbReference>
<dbReference type="Gene3D" id="3.60.15.10">
    <property type="entry name" value="Ribonuclease Z/Hydroxyacylglutathione hydrolase-like"/>
    <property type="match status" value="1"/>
</dbReference>
<dbReference type="Proteomes" id="UP000007089">
    <property type="component" value="Chromosome"/>
</dbReference>
<dbReference type="InterPro" id="IPR036866">
    <property type="entry name" value="RibonucZ/Hydroxyglut_hydro"/>
</dbReference>
<gene>
    <name evidence="3" type="ordered locus">A2cp1_1673</name>
</gene>
<dbReference type="Pfam" id="PF00753">
    <property type="entry name" value="Lactamase_B"/>
    <property type="match status" value="1"/>
</dbReference>
<dbReference type="SMART" id="SM00849">
    <property type="entry name" value="Lactamase_B"/>
    <property type="match status" value="1"/>
</dbReference>
<dbReference type="PANTHER" id="PTHR42951:SF20">
    <property type="entry name" value="BETA LACTAMASE"/>
    <property type="match status" value="1"/>
</dbReference>
<evidence type="ECO:0000259" key="2">
    <source>
        <dbReference type="SMART" id="SM00849"/>
    </source>
</evidence>
<name>B8J5R9_ANAD2</name>
<dbReference type="RefSeq" id="WP_012632943.1">
    <property type="nucleotide sequence ID" value="NC_011891.1"/>
</dbReference>
<reference evidence="3" key="1">
    <citation type="submission" date="2009-01" db="EMBL/GenBank/DDBJ databases">
        <title>Complete sequence of Anaeromyxobacter dehalogenans 2CP-1.</title>
        <authorList>
            <consortium name="US DOE Joint Genome Institute"/>
            <person name="Lucas S."/>
            <person name="Copeland A."/>
            <person name="Lapidus A."/>
            <person name="Glavina del Rio T."/>
            <person name="Dalin E."/>
            <person name="Tice H."/>
            <person name="Bruce D."/>
            <person name="Goodwin L."/>
            <person name="Pitluck S."/>
            <person name="Saunders E."/>
            <person name="Brettin T."/>
            <person name="Detter J.C."/>
            <person name="Han C."/>
            <person name="Larimer F."/>
            <person name="Land M."/>
            <person name="Hauser L."/>
            <person name="Kyrpides N."/>
            <person name="Ovchinnikova G."/>
            <person name="Beliaev A.S."/>
            <person name="Richardson P."/>
        </authorList>
    </citation>
    <scope>NUCLEOTIDE SEQUENCE</scope>
    <source>
        <strain evidence="3">2CP-1</strain>
    </source>
</reference>
<dbReference type="InterPro" id="IPR050855">
    <property type="entry name" value="NDM-1-like"/>
</dbReference>
<dbReference type="InterPro" id="IPR001279">
    <property type="entry name" value="Metallo-B-lactamas"/>
</dbReference>
<dbReference type="KEGG" id="acp:A2cp1_1673"/>
<feature type="domain" description="Metallo-beta-lactamase" evidence="2">
    <location>
        <begin position="54"/>
        <end position="240"/>
    </location>
</feature>
<dbReference type="EMBL" id="CP001359">
    <property type="protein sequence ID" value="ACL65016.1"/>
    <property type="molecule type" value="Genomic_DNA"/>
</dbReference>
<feature type="signal peptide" evidence="1">
    <location>
        <begin position="1"/>
        <end position="22"/>
    </location>
</feature>
<evidence type="ECO:0000256" key="1">
    <source>
        <dbReference type="SAM" id="SignalP"/>
    </source>
</evidence>
<dbReference type="CDD" id="cd16282">
    <property type="entry name" value="metallo-hydrolase-like_MBL-fold"/>
    <property type="match status" value="1"/>
</dbReference>
<keyword evidence="4" id="KW-1185">Reference proteome</keyword>
<evidence type="ECO:0000313" key="3">
    <source>
        <dbReference type="EMBL" id="ACL65016.1"/>
    </source>
</evidence>
<feature type="chain" id="PRO_5002875129" evidence="1">
    <location>
        <begin position="23"/>
        <end position="318"/>
    </location>
</feature>
<sequence>MAPALATLLAALAAAAPAPARAADPVLEPVRLAPRVWLVQGDPGVASAANRGFNSNAAFVVTGDGVVVIDALGTPALGRALVRAIRKVTRQPIRRVILTHYHADHVYGLGALKAAGAEVWASAEGRAYLEGEEAAKRLEQRRKELAPWFDAGNPLLPADRWLDGDAAFELGGARFEVVRLGPAHSPEDLMVVLPDDGVVFSGDVIFAGRIPFVGEADSRRWLAAIDRLLERRPKLLVAGHGPASRDPATHLALTRDYLRHLRAVMGAAVQDLVPFEEAYAAADWSAYAKLPAFEPANRINAYGTYLTMEREMLEAGRQ</sequence>
<evidence type="ECO:0000313" key="4">
    <source>
        <dbReference type="Proteomes" id="UP000007089"/>
    </source>
</evidence>
<dbReference type="AlphaFoldDB" id="B8J5R9"/>
<protein>
    <submittedName>
        <fullName evidence="3">Beta-lactamase domain protein</fullName>
    </submittedName>
</protein>
<keyword evidence="1" id="KW-0732">Signal</keyword>
<dbReference type="SUPFAM" id="SSF56281">
    <property type="entry name" value="Metallo-hydrolase/oxidoreductase"/>
    <property type="match status" value="1"/>
</dbReference>
<organism evidence="3 4">
    <name type="scientific">Anaeromyxobacter dehalogenans (strain ATCC BAA-258 / DSM 21875 / 2CP-1)</name>
    <dbReference type="NCBI Taxonomy" id="455488"/>
    <lineage>
        <taxon>Bacteria</taxon>
        <taxon>Pseudomonadati</taxon>
        <taxon>Myxococcota</taxon>
        <taxon>Myxococcia</taxon>
        <taxon>Myxococcales</taxon>
        <taxon>Cystobacterineae</taxon>
        <taxon>Anaeromyxobacteraceae</taxon>
        <taxon>Anaeromyxobacter</taxon>
    </lineage>
</organism>
<dbReference type="HOGENOM" id="CLU_056342_0_0_7"/>
<proteinExistence type="predicted"/>